<dbReference type="RefSeq" id="WP_104487324.1">
    <property type="nucleotide sequence ID" value="NZ_BMYB01000026.1"/>
</dbReference>
<dbReference type="Pfam" id="PF04411">
    <property type="entry name" value="PDDEXK_7"/>
    <property type="match status" value="1"/>
</dbReference>
<organism evidence="2 3">
    <name type="scientific">Oceanisphaera arctica</name>
    <dbReference type="NCBI Taxonomy" id="641510"/>
    <lineage>
        <taxon>Bacteria</taxon>
        <taxon>Pseudomonadati</taxon>
        <taxon>Pseudomonadota</taxon>
        <taxon>Gammaproteobacteria</taxon>
        <taxon>Aeromonadales</taxon>
        <taxon>Aeromonadaceae</taxon>
        <taxon>Oceanisphaera</taxon>
    </lineage>
</organism>
<reference evidence="3" key="1">
    <citation type="submission" date="2016-11" db="EMBL/GenBank/DDBJ databases">
        <authorList>
            <person name="Sisinthy S."/>
            <person name="Ara S."/>
            <person name="Gundlapally S.R."/>
        </authorList>
    </citation>
    <scope>NUCLEOTIDE SEQUENCE [LARGE SCALE GENOMIC DNA]</scope>
    <source>
        <strain evidence="3">V1-41</strain>
    </source>
</reference>
<comment type="caution">
    <text evidence="2">The sequence shown here is derived from an EMBL/GenBank/DDBJ whole genome shotgun (WGS) entry which is preliminary data.</text>
</comment>
<evidence type="ECO:0000259" key="1">
    <source>
        <dbReference type="Pfam" id="PF09823"/>
    </source>
</evidence>
<dbReference type="InterPro" id="IPR007505">
    <property type="entry name" value="PDDEXK_7"/>
</dbReference>
<evidence type="ECO:0000313" key="3">
    <source>
        <dbReference type="Proteomes" id="UP000242231"/>
    </source>
</evidence>
<evidence type="ECO:0000313" key="2">
    <source>
        <dbReference type="EMBL" id="PPL15239.1"/>
    </source>
</evidence>
<name>A0A2P5TJN4_9GAMM</name>
<sequence length="809" mass="93337">MPDLLRIQTEHFELSVWCNDIVKRQKVHTDTIRKRESKLDSVQNKNKIDATSVMRFSPALTVKEAVILDNKIIVDGLDIELLSFIEPLFFENVQYQFEWLFFDNIEQAYLAHRVKAVNDGFRFSKGKGSIPARLTGTINTGNDVGWMRLPLCYLLAGKEYRCNFTFEVLPTKMDLHSDLPAMYQAIDETYPLWRFSFAEKTEQDVAKGKQKGHFPLLWLANFGTLREQFEKGLKVITQAPHSRLQTKVSYTRAIRLKGRVSHHLSSRVKEDFSNGIFEKRYRIEKKQLSVDTPENRFIKAAISKCKKQLTEFDCKLRENNKTPDNQRLSDTFLTEINSWQKPLHKILNQSFMKEVGPYNGLSHESLVLQQKTGYSTVYRVWQELKFYLDVFSSQSSISMKSISEIYEVWCFLELRKILINDLGFKDKTSKRKSLVLNDYLEYQLKDGFAGAFEFEREDGFRAKLAHEPIFGKKSNDILSYLVTQKPDIVLEVQLPQPSDKRFVWLFDAKYRIKTQASRFEDEDTDNADYVPDDAINQMHRYRDALIRISRNSSSNIDSKSRPVFGAFALYPGFFDQESDTNPYKNAISEIGIGAFAMLPSGNGKTSCYWLRNFLTSQLGVISQNGVINYSAQSLNENLYVQEAARIPYYGMKQSLYSNLIMTIALGGKRSRNDEYFSGFDNGTAKWYHLPKKTFLNEFKLHIAKEIQFLALASTSDSDSKSKSIDKIWPIKNMTLVARGIITKEQSGKTSDSDELYYLFELGKPLLLKDTIKNVPHRPISKSMKLTTLTLLECTHNFSDIKSVYTEALT</sequence>
<dbReference type="Proteomes" id="UP000242231">
    <property type="component" value="Unassembled WGS sequence"/>
</dbReference>
<gene>
    <name evidence="2" type="ORF">UN63_13310</name>
</gene>
<feature type="domain" description="DUF2357" evidence="1">
    <location>
        <begin position="135"/>
        <end position="381"/>
    </location>
</feature>
<dbReference type="Pfam" id="PF09823">
    <property type="entry name" value="DUF2357"/>
    <property type="match status" value="1"/>
</dbReference>
<dbReference type="EMBL" id="MPZM01000036">
    <property type="protein sequence ID" value="PPL15239.1"/>
    <property type="molecule type" value="Genomic_DNA"/>
</dbReference>
<proteinExistence type="predicted"/>
<dbReference type="OrthoDB" id="32195at2"/>
<protein>
    <recommendedName>
        <fullName evidence="1">DUF2357 domain-containing protein</fullName>
    </recommendedName>
</protein>
<dbReference type="InterPro" id="IPR018633">
    <property type="entry name" value="DUF2357"/>
</dbReference>
<keyword evidence="3" id="KW-1185">Reference proteome</keyword>
<dbReference type="AlphaFoldDB" id="A0A2P5TJN4"/>
<accession>A0A2P5TJN4</accession>